<dbReference type="PANTHER" id="PTHR31310:SF7">
    <property type="entry name" value="PA-PHOSPHATASE RELATED-FAMILY PROTEIN DDB_G0268928"/>
    <property type="match status" value="1"/>
</dbReference>
<keyword evidence="3 5" id="KW-1133">Transmembrane helix</keyword>
<dbReference type="PANTHER" id="PTHR31310">
    <property type="match status" value="1"/>
</dbReference>
<name>A0ABQ3YR90_9ACTN</name>
<feature type="transmembrane region" description="Helical" evidence="5">
    <location>
        <begin position="132"/>
        <end position="150"/>
    </location>
</feature>
<dbReference type="Proteomes" id="UP000637628">
    <property type="component" value="Unassembled WGS sequence"/>
</dbReference>
<evidence type="ECO:0000259" key="6">
    <source>
        <dbReference type="Pfam" id="PF14378"/>
    </source>
</evidence>
<dbReference type="InterPro" id="IPR052185">
    <property type="entry name" value="IPC_Synthase-Related"/>
</dbReference>
<organism evidence="7 8">
    <name type="scientific">Paractinoplanes durhamensis</name>
    <dbReference type="NCBI Taxonomy" id="113563"/>
    <lineage>
        <taxon>Bacteria</taxon>
        <taxon>Bacillati</taxon>
        <taxon>Actinomycetota</taxon>
        <taxon>Actinomycetes</taxon>
        <taxon>Micromonosporales</taxon>
        <taxon>Micromonosporaceae</taxon>
        <taxon>Paractinoplanes</taxon>
    </lineage>
</organism>
<keyword evidence="8" id="KW-1185">Reference proteome</keyword>
<proteinExistence type="predicted"/>
<keyword evidence="2 5" id="KW-0812">Transmembrane</keyword>
<dbReference type="Pfam" id="PF14378">
    <property type="entry name" value="PAP2_3"/>
    <property type="match status" value="1"/>
</dbReference>
<feature type="domain" description="Inositolphosphotransferase Aur1/Ipt1" evidence="6">
    <location>
        <begin position="70"/>
        <end position="246"/>
    </location>
</feature>
<feature type="transmembrane region" description="Helical" evidence="5">
    <location>
        <begin position="231"/>
        <end position="252"/>
    </location>
</feature>
<keyword evidence="4 5" id="KW-0472">Membrane</keyword>
<comment type="subcellular location">
    <subcellularLocation>
        <location evidence="1">Membrane</location>
        <topology evidence="1">Multi-pass membrane protein</topology>
    </subcellularLocation>
</comment>
<gene>
    <name evidence="7" type="ORF">Adu01nite_14510</name>
</gene>
<accession>A0ABQ3YR90</accession>
<evidence type="ECO:0000313" key="8">
    <source>
        <dbReference type="Proteomes" id="UP000637628"/>
    </source>
</evidence>
<dbReference type="InterPro" id="IPR026841">
    <property type="entry name" value="Aur1/Ipt1"/>
</dbReference>
<reference evidence="7 8" key="1">
    <citation type="submission" date="2021-01" db="EMBL/GenBank/DDBJ databases">
        <title>Whole genome shotgun sequence of Actinoplanes durhamensis NBRC 14914.</title>
        <authorList>
            <person name="Komaki H."/>
            <person name="Tamura T."/>
        </authorList>
    </citation>
    <scope>NUCLEOTIDE SEQUENCE [LARGE SCALE GENOMIC DNA]</scope>
    <source>
        <strain evidence="7 8">NBRC 14914</strain>
    </source>
</reference>
<feature type="transmembrane region" description="Helical" evidence="5">
    <location>
        <begin position="102"/>
        <end position="120"/>
    </location>
</feature>
<protein>
    <submittedName>
        <fullName evidence="7">Inositol phosphorylceramide synthase</fullName>
    </submittedName>
</protein>
<feature type="transmembrane region" description="Helical" evidence="5">
    <location>
        <begin position="207"/>
        <end position="225"/>
    </location>
</feature>
<evidence type="ECO:0000256" key="1">
    <source>
        <dbReference type="ARBA" id="ARBA00004141"/>
    </source>
</evidence>
<comment type="caution">
    <text evidence="7">The sequence shown here is derived from an EMBL/GenBank/DDBJ whole genome shotgun (WGS) entry which is preliminary data.</text>
</comment>
<evidence type="ECO:0000256" key="4">
    <source>
        <dbReference type="ARBA" id="ARBA00023136"/>
    </source>
</evidence>
<dbReference type="EMBL" id="BOML01000013">
    <property type="protein sequence ID" value="GIE00101.1"/>
    <property type="molecule type" value="Genomic_DNA"/>
</dbReference>
<dbReference type="CDD" id="cd03386">
    <property type="entry name" value="PAP2_Aur1_like"/>
    <property type="match status" value="1"/>
</dbReference>
<feature type="transmembrane region" description="Helical" evidence="5">
    <location>
        <begin position="182"/>
        <end position="200"/>
    </location>
</feature>
<evidence type="ECO:0000256" key="2">
    <source>
        <dbReference type="ARBA" id="ARBA00022692"/>
    </source>
</evidence>
<sequence length="276" mass="29848">MPDGLEVVNDQARCMVVNGGTRLRPQVDTVERVRLLPQVAVMMAAVAAYFLVRGATQAATVEAVRNAHLVVDVERALGLFREPGWQASVMSMPFLRTVLNDIYIWGHWPVIAVTLIWLARRHPAVYLRARDTMLLSGGIGLVIFATFPVAPPRLAGLGMADTVTAGAHAYRVLQPAMFTNQYAAMPSLHVGWDLVMGLAIAAASRHVLLRLIAVTLPVAMVITVLCTANHYLVDAIAGAALTSLCWVIVGAVRRAGRVEALPPEEVERPLVLAGQR</sequence>
<evidence type="ECO:0000256" key="3">
    <source>
        <dbReference type="ARBA" id="ARBA00022989"/>
    </source>
</evidence>
<evidence type="ECO:0000256" key="5">
    <source>
        <dbReference type="SAM" id="Phobius"/>
    </source>
</evidence>
<evidence type="ECO:0000313" key="7">
    <source>
        <dbReference type="EMBL" id="GIE00101.1"/>
    </source>
</evidence>